<evidence type="ECO:0000256" key="4">
    <source>
        <dbReference type="ARBA" id="ARBA00022692"/>
    </source>
</evidence>
<comment type="subcellular location">
    <subcellularLocation>
        <location evidence="1">Cell membrane</location>
        <topology evidence="1">Multi-pass membrane protein</topology>
    </subcellularLocation>
</comment>
<keyword evidence="7" id="KW-0187">Copper transport</keyword>
<keyword evidence="4 15" id="KW-0812">Transmembrane</keyword>
<evidence type="ECO:0000256" key="13">
    <source>
        <dbReference type="ARBA" id="ARBA00023136"/>
    </source>
</evidence>
<dbReference type="Gene3D" id="3.30.70.100">
    <property type="match status" value="1"/>
</dbReference>
<dbReference type="NCBIfam" id="TIGR01511">
    <property type="entry name" value="ATPase-IB1_Cu"/>
    <property type="match status" value="1"/>
</dbReference>
<dbReference type="InterPro" id="IPR017969">
    <property type="entry name" value="Heavy-metal-associated_CS"/>
</dbReference>
<dbReference type="PROSITE" id="PS50846">
    <property type="entry name" value="HMA_2"/>
    <property type="match status" value="1"/>
</dbReference>
<keyword evidence="6 15" id="KW-0547">Nucleotide-binding</keyword>
<dbReference type="InterPro" id="IPR006121">
    <property type="entry name" value="HMA_dom"/>
</dbReference>
<feature type="transmembrane region" description="Helical" evidence="15">
    <location>
        <begin position="365"/>
        <end position="385"/>
    </location>
</feature>
<dbReference type="InterPro" id="IPR001757">
    <property type="entry name" value="P_typ_ATPase"/>
</dbReference>
<dbReference type="InterPro" id="IPR027256">
    <property type="entry name" value="P-typ_ATPase_IB"/>
</dbReference>
<evidence type="ECO:0000313" key="18">
    <source>
        <dbReference type="Proteomes" id="UP000002433"/>
    </source>
</evidence>
<dbReference type="Pfam" id="PF00702">
    <property type="entry name" value="Hydrolase"/>
    <property type="match status" value="1"/>
</dbReference>
<dbReference type="Pfam" id="PF00122">
    <property type="entry name" value="E1-E2_ATPase"/>
    <property type="match status" value="1"/>
</dbReference>
<keyword evidence="11" id="KW-0186">Copper</keyword>
<reference evidence="17 18" key="1">
    <citation type="journal article" date="2006" name="Proc. Natl. Acad. Sci. U.S.A.">
        <title>Molecular genetic anatomy of inter- and intraserotype variation in the human bacterial pathogen group A Streptococcus.</title>
        <authorList>
            <person name="Beres S.B."/>
            <person name="Richter E.W."/>
            <person name="Nagiec M.J."/>
            <person name="Sumby P."/>
            <person name="Porcella S.F."/>
            <person name="DeLeo F.R."/>
            <person name="Musser J.M."/>
        </authorList>
    </citation>
    <scope>NUCLEOTIDE SEQUENCE [LARGE SCALE GENOMIC DNA]</scope>
    <source>
        <strain evidence="17 18">MGAS9429</strain>
    </source>
</reference>
<keyword evidence="17" id="KW-0378">Hydrolase</keyword>
<dbReference type="Proteomes" id="UP000002433">
    <property type="component" value="Chromosome"/>
</dbReference>
<dbReference type="SFLD" id="SFLDF00027">
    <property type="entry name" value="p-type_atpase"/>
    <property type="match status" value="1"/>
</dbReference>
<dbReference type="FunFam" id="3.30.70.100:FF:000005">
    <property type="entry name" value="Copper-exporting P-type ATPase A"/>
    <property type="match status" value="1"/>
</dbReference>
<dbReference type="PANTHER" id="PTHR43520:SF8">
    <property type="entry name" value="P-TYPE CU(+) TRANSPORTER"/>
    <property type="match status" value="1"/>
</dbReference>
<dbReference type="Gene3D" id="3.40.1110.10">
    <property type="entry name" value="Calcium-transporting ATPase, cytoplasmic domain N"/>
    <property type="match status" value="1"/>
</dbReference>
<dbReference type="GO" id="GO:0016887">
    <property type="term" value="F:ATP hydrolysis activity"/>
    <property type="evidence" value="ECO:0007669"/>
    <property type="project" value="InterPro"/>
</dbReference>
<dbReference type="PROSITE" id="PS01047">
    <property type="entry name" value="HMA_1"/>
    <property type="match status" value="1"/>
</dbReference>
<dbReference type="InterPro" id="IPR018303">
    <property type="entry name" value="ATPase_P-typ_P_site"/>
</dbReference>
<feature type="transmembrane region" description="Helical" evidence="15">
    <location>
        <begin position="180"/>
        <end position="197"/>
    </location>
</feature>
<dbReference type="GO" id="GO:0140581">
    <property type="term" value="F:P-type monovalent copper transporter activity"/>
    <property type="evidence" value="ECO:0007669"/>
    <property type="project" value="UniProtKB-EC"/>
</dbReference>
<dbReference type="SUPFAM" id="SSF81665">
    <property type="entry name" value="Calcium ATPase, transmembrane domain M"/>
    <property type="match status" value="1"/>
</dbReference>
<sequence length="758" mass="81616">MPAWAVPLSEKGDVLMAKEIFLVEGMSCASCALTIEKTVNQLPEVEQAVVNLATEKLTVTYQDDDLETAKVIQAVKAAGYGAQVFDEHAKHMQTGRRDEDLKVIWSQVLWSALFTIPILYLAMGHMVGLWLPSFLQPDRYPFVYSFSQLLLTIPVLVLNRHYYHNGFKALFKGHPNMDSLVALATSFAFAYSLYGVVEISLGQAHFVHSLYFESVVVILTLIGLGKYFESRSKGRTSQAIQKLLSLKATDVRVWRNSQWQLLPLEEVSYDDLVLVQPGEKVSIDGIIVEGHSSLDESFLTGESLPVEKGEKDNVFAGSLNGPGALTIKPDKLGNDTLLAQIIQLVENAQENKAPIAAIADRVSGVFVPVVLVLALLTGVFWLVFMQESLRFSLTTAIAVLVIACPCALGLATPTAIMVGTGRAAENGILFKGGDILEQAHQVDTVVFDKTGTVTEGKPSLQKLLIFSGDDHLILQEAASLEAYSQHPLGEAIVRAAQEAGYDSLPVEQFESLTGLGVTGQLEGRRLAIGNATLMAILGIDLSCVQSVCAKASGKGQTLVYYAKEGQLRALFSIADAVKEDSQATVEALQQLGIHTIMLTGDHDATAKAIASQVGITDVISQVLPDQKAGVIADLRSQGKKVAMVGDGINDAPALAVADIGIAMGSGTDIAIESADVILMRSDMLDLVKVMSLSRATMRIVKENLFWAFIYNVLMIPVAMGLLHLFGGPLLNPMLAGFAMSFSSVSVVLNALRLKGKTI</sequence>
<dbReference type="SUPFAM" id="SSF55008">
    <property type="entry name" value="HMA, heavy metal-associated domain"/>
    <property type="match status" value="1"/>
</dbReference>
<dbReference type="PROSITE" id="PS00154">
    <property type="entry name" value="ATPASE_E1_E2"/>
    <property type="match status" value="1"/>
</dbReference>
<dbReference type="PRINTS" id="PR00943">
    <property type="entry name" value="CUATPASE"/>
</dbReference>
<feature type="transmembrane region" description="Helical" evidence="15">
    <location>
        <begin position="391"/>
        <end position="412"/>
    </location>
</feature>
<dbReference type="GO" id="GO:0055070">
    <property type="term" value="P:copper ion homeostasis"/>
    <property type="evidence" value="ECO:0007669"/>
    <property type="project" value="TreeGrafter"/>
</dbReference>
<dbReference type="GO" id="GO:0043682">
    <property type="term" value="F:P-type divalent copper transporter activity"/>
    <property type="evidence" value="ECO:0007669"/>
    <property type="project" value="TreeGrafter"/>
</dbReference>
<evidence type="ECO:0000256" key="11">
    <source>
        <dbReference type="ARBA" id="ARBA00023008"/>
    </source>
</evidence>
<dbReference type="Pfam" id="PF00403">
    <property type="entry name" value="HMA"/>
    <property type="match status" value="1"/>
</dbReference>
<dbReference type="SFLD" id="SFLDG00002">
    <property type="entry name" value="C1.7:_P-type_atpase_like"/>
    <property type="match status" value="1"/>
</dbReference>
<evidence type="ECO:0000256" key="7">
    <source>
        <dbReference type="ARBA" id="ARBA00022796"/>
    </source>
</evidence>
<dbReference type="GO" id="GO:0005507">
    <property type="term" value="F:copper ion binding"/>
    <property type="evidence" value="ECO:0007669"/>
    <property type="project" value="TreeGrafter"/>
</dbReference>
<dbReference type="SFLD" id="SFLDS00003">
    <property type="entry name" value="Haloacid_Dehalogenase"/>
    <property type="match status" value="1"/>
</dbReference>
<keyword evidence="5 15" id="KW-0479">Metal-binding</keyword>
<feature type="transmembrane region" description="Helical" evidence="15">
    <location>
        <begin position="142"/>
        <end position="159"/>
    </location>
</feature>
<organism evidence="17 18">
    <name type="scientific">Streptococcus pyogenes serotype M12 (strain MGAS9429)</name>
    <dbReference type="NCBI Taxonomy" id="370551"/>
    <lineage>
        <taxon>Bacteria</taxon>
        <taxon>Bacillati</taxon>
        <taxon>Bacillota</taxon>
        <taxon>Bacilli</taxon>
        <taxon>Lactobacillales</taxon>
        <taxon>Streptococcaceae</taxon>
        <taxon>Streptococcus</taxon>
    </lineage>
</organism>
<dbReference type="InterPro" id="IPR044492">
    <property type="entry name" value="P_typ_ATPase_HD_dom"/>
</dbReference>
<dbReference type="CDD" id="cd00371">
    <property type="entry name" value="HMA"/>
    <property type="match status" value="1"/>
</dbReference>
<dbReference type="InterPro" id="IPR059000">
    <property type="entry name" value="ATPase_P-type_domA"/>
</dbReference>
<dbReference type="EMBL" id="CP000259">
    <property type="protein sequence ID" value="ABF32594.1"/>
    <property type="molecule type" value="Genomic_DNA"/>
</dbReference>
<keyword evidence="10 15" id="KW-1133">Transmembrane helix</keyword>
<keyword evidence="8 15" id="KW-0067">ATP-binding</keyword>
<feature type="transmembrane region" description="Helical" evidence="15">
    <location>
        <begin position="103"/>
        <end position="122"/>
    </location>
</feature>
<dbReference type="InterPro" id="IPR023298">
    <property type="entry name" value="ATPase_P-typ_TM_dom_sf"/>
</dbReference>
<dbReference type="CDD" id="cd02094">
    <property type="entry name" value="P-type_ATPase_Cu-like"/>
    <property type="match status" value="1"/>
</dbReference>
<feature type="domain" description="HMA" evidence="16">
    <location>
        <begin position="17"/>
        <end position="83"/>
    </location>
</feature>
<dbReference type="Gene3D" id="3.40.50.1000">
    <property type="entry name" value="HAD superfamily/HAD-like"/>
    <property type="match status" value="1"/>
</dbReference>
<dbReference type="FunFam" id="2.70.150.10:FF:000002">
    <property type="entry name" value="Copper-transporting ATPase 1, putative"/>
    <property type="match status" value="1"/>
</dbReference>
<name>Q1JKH5_STRPC</name>
<evidence type="ECO:0000256" key="9">
    <source>
        <dbReference type="ARBA" id="ARBA00022967"/>
    </source>
</evidence>
<evidence type="ECO:0000256" key="1">
    <source>
        <dbReference type="ARBA" id="ARBA00004651"/>
    </source>
</evidence>
<dbReference type="GO" id="GO:0005524">
    <property type="term" value="F:ATP binding"/>
    <property type="evidence" value="ECO:0007669"/>
    <property type="project" value="UniProtKB-UniRule"/>
</dbReference>
<dbReference type="NCBIfam" id="TIGR01494">
    <property type="entry name" value="ATPase_P-type"/>
    <property type="match status" value="1"/>
</dbReference>
<evidence type="ECO:0000256" key="5">
    <source>
        <dbReference type="ARBA" id="ARBA00022723"/>
    </source>
</evidence>
<dbReference type="InterPro" id="IPR023299">
    <property type="entry name" value="ATPase_P-typ_cyto_dom_N"/>
</dbReference>
<dbReference type="NCBIfam" id="TIGR01525">
    <property type="entry name" value="ATPase-IB_hvy"/>
    <property type="match status" value="1"/>
</dbReference>
<keyword evidence="12" id="KW-0406">Ion transport</keyword>
<dbReference type="PROSITE" id="PS01229">
    <property type="entry name" value="COF_2"/>
    <property type="match status" value="1"/>
</dbReference>
<dbReference type="PRINTS" id="PR00119">
    <property type="entry name" value="CATATPASE"/>
</dbReference>
<proteinExistence type="inferred from homology"/>
<feature type="transmembrane region" description="Helical" evidence="15">
    <location>
        <begin position="732"/>
        <end position="751"/>
    </location>
</feature>
<dbReference type="InterPro" id="IPR023214">
    <property type="entry name" value="HAD_sf"/>
</dbReference>
<accession>Q1JKH5</accession>
<keyword evidence="9" id="KW-1278">Translocase</keyword>
<dbReference type="GO" id="GO:0005886">
    <property type="term" value="C:plasma membrane"/>
    <property type="evidence" value="ECO:0007669"/>
    <property type="project" value="UniProtKB-SubCell"/>
</dbReference>
<dbReference type="HOGENOM" id="CLU_001771_0_3_9"/>
<comment type="catalytic activity">
    <reaction evidence="14">
        <text>Cu(+)(in) + ATP + H2O = Cu(+)(out) + ADP + phosphate + H(+)</text>
        <dbReference type="Rhea" id="RHEA:25792"/>
        <dbReference type="ChEBI" id="CHEBI:15377"/>
        <dbReference type="ChEBI" id="CHEBI:15378"/>
        <dbReference type="ChEBI" id="CHEBI:30616"/>
        <dbReference type="ChEBI" id="CHEBI:43474"/>
        <dbReference type="ChEBI" id="CHEBI:49552"/>
        <dbReference type="ChEBI" id="CHEBI:456216"/>
        <dbReference type="EC" id="7.2.2.8"/>
    </reaction>
</comment>
<gene>
    <name evidence="17" type="primary">copA</name>
    <name evidence="17" type="ordered locus">MGAS9429_Spy1407</name>
</gene>
<dbReference type="PANTHER" id="PTHR43520">
    <property type="entry name" value="ATP7, ISOFORM B"/>
    <property type="match status" value="1"/>
</dbReference>
<dbReference type="InterPro" id="IPR008250">
    <property type="entry name" value="ATPase_P-typ_transduc_dom_A_sf"/>
</dbReference>
<dbReference type="SUPFAM" id="SSF56784">
    <property type="entry name" value="HAD-like"/>
    <property type="match status" value="1"/>
</dbReference>
<protein>
    <recommendedName>
        <fullName evidence="3">P-type Cu(+) transporter</fullName>
        <ecNumber evidence="3">7.2.2.8</ecNumber>
    </recommendedName>
</protein>
<evidence type="ECO:0000256" key="6">
    <source>
        <dbReference type="ARBA" id="ARBA00022741"/>
    </source>
</evidence>
<evidence type="ECO:0000256" key="12">
    <source>
        <dbReference type="ARBA" id="ARBA00023065"/>
    </source>
</evidence>
<dbReference type="AlphaFoldDB" id="Q1JKH5"/>
<evidence type="ECO:0000256" key="2">
    <source>
        <dbReference type="ARBA" id="ARBA00006024"/>
    </source>
</evidence>
<dbReference type="EC" id="7.2.2.8" evidence="3"/>
<evidence type="ECO:0000259" key="16">
    <source>
        <dbReference type="PROSITE" id="PS50846"/>
    </source>
</evidence>
<evidence type="ECO:0000256" key="3">
    <source>
        <dbReference type="ARBA" id="ARBA00012517"/>
    </source>
</evidence>
<feature type="transmembrane region" description="Helical" evidence="15">
    <location>
        <begin position="704"/>
        <end position="726"/>
    </location>
</feature>
<evidence type="ECO:0000256" key="14">
    <source>
        <dbReference type="ARBA" id="ARBA00049289"/>
    </source>
</evidence>
<keyword evidence="15" id="KW-1003">Cell membrane</keyword>
<evidence type="ECO:0000313" key="17">
    <source>
        <dbReference type="EMBL" id="ABF32594.1"/>
    </source>
</evidence>
<keyword evidence="12" id="KW-0813">Transport</keyword>
<dbReference type="InterPro" id="IPR036412">
    <property type="entry name" value="HAD-like_sf"/>
</dbReference>
<evidence type="ECO:0000256" key="8">
    <source>
        <dbReference type="ARBA" id="ARBA00022840"/>
    </source>
</evidence>
<dbReference type="Gene3D" id="2.70.150.10">
    <property type="entry name" value="Calcium-transporting ATPase, cytoplasmic transduction domain A"/>
    <property type="match status" value="1"/>
</dbReference>
<evidence type="ECO:0000256" key="15">
    <source>
        <dbReference type="RuleBase" id="RU362081"/>
    </source>
</evidence>
<dbReference type="KEGG" id="spk:MGAS9429_Spy1407"/>
<dbReference type="InterPro" id="IPR036163">
    <property type="entry name" value="HMA_dom_sf"/>
</dbReference>
<comment type="similarity">
    <text evidence="2 15">Belongs to the cation transport ATPase (P-type) (TC 3.A.3) family. Type IB subfamily.</text>
</comment>
<evidence type="ECO:0000256" key="10">
    <source>
        <dbReference type="ARBA" id="ARBA00022989"/>
    </source>
</evidence>
<feature type="transmembrane region" description="Helical" evidence="15">
    <location>
        <begin position="209"/>
        <end position="228"/>
    </location>
</feature>
<dbReference type="SUPFAM" id="SSF81653">
    <property type="entry name" value="Calcium ATPase, transduction domain A"/>
    <property type="match status" value="1"/>
</dbReference>
<keyword evidence="13 15" id="KW-0472">Membrane</keyword>